<dbReference type="InterPro" id="IPR050987">
    <property type="entry name" value="AtrR-like"/>
</dbReference>
<evidence type="ECO:0000256" key="6">
    <source>
        <dbReference type="SAM" id="MobiDB-lite"/>
    </source>
</evidence>
<evidence type="ECO:0000313" key="9">
    <source>
        <dbReference type="EMBL" id="KAK0750674.1"/>
    </source>
</evidence>
<evidence type="ECO:0000313" key="10">
    <source>
        <dbReference type="Proteomes" id="UP001172155"/>
    </source>
</evidence>
<dbReference type="EMBL" id="JAUKUD010000003">
    <property type="protein sequence ID" value="KAK0750674.1"/>
    <property type="molecule type" value="Genomic_DNA"/>
</dbReference>
<proteinExistence type="predicted"/>
<keyword evidence="10" id="KW-1185">Reference proteome</keyword>
<feature type="compositionally biased region" description="Basic and acidic residues" evidence="6">
    <location>
        <begin position="500"/>
        <end position="510"/>
    </location>
</feature>
<dbReference type="GO" id="GO:0003677">
    <property type="term" value="F:DNA binding"/>
    <property type="evidence" value="ECO:0007669"/>
    <property type="project" value="UniProtKB-KW"/>
</dbReference>
<dbReference type="GO" id="GO:0003700">
    <property type="term" value="F:DNA-binding transcription factor activity"/>
    <property type="evidence" value="ECO:0007669"/>
    <property type="project" value="InterPro"/>
</dbReference>
<feature type="region of interest" description="Disordered" evidence="6">
    <location>
        <begin position="476"/>
        <end position="535"/>
    </location>
</feature>
<evidence type="ECO:0000256" key="2">
    <source>
        <dbReference type="ARBA" id="ARBA00023015"/>
    </source>
</evidence>
<dbReference type="AlphaFoldDB" id="A0AA40K940"/>
<feature type="transmembrane region" description="Helical" evidence="7">
    <location>
        <begin position="379"/>
        <end position="401"/>
    </location>
</feature>
<accession>A0AA40K940</accession>
<comment type="subcellular location">
    <subcellularLocation>
        <location evidence="1">Nucleus</location>
    </subcellularLocation>
</comment>
<evidence type="ECO:0000256" key="1">
    <source>
        <dbReference type="ARBA" id="ARBA00004123"/>
    </source>
</evidence>
<keyword evidence="5" id="KW-0539">Nucleus</keyword>
<evidence type="ECO:0000256" key="3">
    <source>
        <dbReference type="ARBA" id="ARBA00023125"/>
    </source>
</evidence>
<evidence type="ECO:0000256" key="5">
    <source>
        <dbReference type="ARBA" id="ARBA00023242"/>
    </source>
</evidence>
<keyword evidence="3" id="KW-0238">DNA-binding</keyword>
<dbReference type="GO" id="GO:0005634">
    <property type="term" value="C:nucleus"/>
    <property type="evidence" value="ECO:0007669"/>
    <property type="project" value="UniProtKB-SubCell"/>
</dbReference>
<dbReference type="CDD" id="cd12148">
    <property type="entry name" value="fungal_TF_MHR"/>
    <property type="match status" value="1"/>
</dbReference>
<sequence length="556" mass="62358">MAFFSNKRMASLSEKLGTEYLTELVDRLDIMVQKRTGQGEAEEARASTAAVSFANPQIPEKVSPQIAKAFIQAYLENIQPLYPFLDQEEFCAIALAPNLDYYLARDPVFSCLYHAVLALGSQYFHGGGFVPRLGQAWGFFQVSLGLLPQVLAPPHSLVNLQALTAMSVFSLNPCCVQLELTIMTQAPRMAHTLRYHQTSNSQLSKLKTFWVVYYFDKMANFAEGVSSLLADEDIGCAIPHVAESFFGDYNWSLSSIKLGRLTSIAYSSLFSVTAASRSKETLRKTIPVVRQHLETWRLSVPPRFRPEEPIQLEEDAVPSAKFVFLETQYHYHNILIAVEKLSLQVDVQDTAKRQESMYRLMQSAQTVIELTRFIDTKGFVNIFMCAIMPLASLFILFDFVIHNPTHTETGKNLILLEKAATHFRDMEAVSRSILPGEIIWEFAAIARQYVTRMVQGADEAWKHILETQPQSSGFGMANLNLANSSSESSQGQLATPPSTHSDKSRLETEPSHQAPQTLELLDYPTDDTMQEASTSSSDVRNLFGWVFGDWEAVSFP</sequence>
<gene>
    <name evidence="9" type="ORF">B0T18DRAFT_131536</name>
</gene>
<organism evidence="9 10">
    <name type="scientific">Schizothecium vesticola</name>
    <dbReference type="NCBI Taxonomy" id="314040"/>
    <lineage>
        <taxon>Eukaryota</taxon>
        <taxon>Fungi</taxon>
        <taxon>Dikarya</taxon>
        <taxon>Ascomycota</taxon>
        <taxon>Pezizomycotina</taxon>
        <taxon>Sordariomycetes</taxon>
        <taxon>Sordariomycetidae</taxon>
        <taxon>Sordariales</taxon>
        <taxon>Schizotheciaceae</taxon>
        <taxon>Schizothecium</taxon>
    </lineage>
</organism>
<dbReference type="Proteomes" id="UP001172155">
    <property type="component" value="Unassembled WGS sequence"/>
</dbReference>
<keyword evidence="4" id="KW-0804">Transcription</keyword>
<name>A0AA40K940_9PEZI</name>
<feature type="domain" description="Xylanolytic transcriptional activator regulatory" evidence="8">
    <location>
        <begin position="71"/>
        <end position="297"/>
    </location>
</feature>
<keyword evidence="2" id="KW-0805">Transcription regulation</keyword>
<protein>
    <recommendedName>
        <fullName evidence="8">Xylanolytic transcriptional activator regulatory domain-containing protein</fullName>
    </recommendedName>
</protein>
<keyword evidence="7" id="KW-0472">Membrane</keyword>
<dbReference type="InterPro" id="IPR007219">
    <property type="entry name" value="XnlR_reg_dom"/>
</dbReference>
<evidence type="ECO:0000256" key="4">
    <source>
        <dbReference type="ARBA" id="ARBA00023163"/>
    </source>
</evidence>
<dbReference type="PANTHER" id="PTHR46910:SF37">
    <property type="entry name" value="ZN(II)2CYS6 TRANSCRIPTION FACTOR (EUROFUNG)"/>
    <property type="match status" value="1"/>
</dbReference>
<reference evidence="9" key="1">
    <citation type="submission" date="2023-06" db="EMBL/GenBank/DDBJ databases">
        <title>Genome-scale phylogeny and comparative genomics of the fungal order Sordariales.</title>
        <authorList>
            <consortium name="Lawrence Berkeley National Laboratory"/>
            <person name="Hensen N."/>
            <person name="Bonometti L."/>
            <person name="Westerberg I."/>
            <person name="Brannstrom I.O."/>
            <person name="Guillou S."/>
            <person name="Cros-Aarteil S."/>
            <person name="Calhoun S."/>
            <person name="Haridas S."/>
            <person name="Kuo A."/>
            <person name="Mondo S."/>
            <person name="Pangilinan J."/>
            <person name="Riley R."/>
            <person name="LaButti K."/>
            <person name="Andreopoulos B."/>
            <person name="Lipzen A."/>
            <person name="Chen C."/>
            <person name="Yanf M."/>
            <person name="Daum C."/>
            <person name="Ng V."/>
            <person name="Clum A."/>
            <person name="Steindorff A."/>
            <person name="Ohm R."/>
            <person name="Martin F."/>
            <person name="Silar P."/>
            <person name="Natvig D."/>
            <person name="Lalanne C."/>
            <person name="Gautier V."/>
            <person name="Ament-velasquez S.L."/>
            <person name="Kruys A."/>
            <person name="Hutchinson M.I."/>
            <person name="Powell A.J."/>
            <person name="Barry K."/>
            <person name="Miller A.N."/>
            <person name="Grigoriev I.V."/>
            <person name="Debuchy R."/>
            <person name="Gladieux P."/>
            <person name="Thoren M.H."/>
            <person name="Johannesson H."/>
        </authorList>
    </citation>
    <scope>NUCLEOTIDE SEQUENCE</scope>
    <source>
        <strain evidence="9">SMH3187-1</strain>
    </source>
</reference>
<feature type="compositionally biased region" description="Low complexity" evidence="6">
    <location>
        <begin position="477"/>
        <end position="494"/>
    </location>
</feature>
<keyword evidence="7" id="KW-1133">Transmembrane helix</keyword>
<dbReference type="GO" id="GO:0008270">
    <property type="term" value="F:zinc ion binding"/>
    <property type="evidence" value="ECO:0007669"/>
    <property type="project" value="InterPro"/>
</dbReference>
<evidence type="ECO:0000256" key="7">
    <source>
        <dbReference type="SAM" id="Phobius"/>
    </source>
</evidence>
<dbReference type="PANTHER" id="PTHR46910">
    <property type="entry name" value="TRANSCRIPTION FACTOR PDR1"/>
    <property type="match status" value="1"/>
</dbReference>
<dbReference type="Pfam" id="PF04082">
    <property type="entry name" value="Fungal_trans"/>
    <property type="match status" value="1"/>
</dbReference>
<keyword evidence="7" id="KW-0812">Transmembrane</keyword>
<dbReference type="GO" id="GO:0006351">
    <property type="term" value="P:DNA-templated transcription"/>
    <property type="evidence" value="ECO:0007669"/>
    <property type="project" value="InterPro"/>
</dbReference>
<comment type="caution">
    <text evidence="9">The sequence shown here is derived from an EMBL/GenBank/DDBJ whole genome shotgun (WGS) entry which is preliminary data.</text>
</comment>
<evidence type="ECO:0000259" key="8">
    <source>
        <dbReference type="Pfam" id="PF04082"/>
    </source>
</evidence>